<feature type="transmembrane region" description="Helical" evidence="1">
    <location>
        <begin position="329"/>
        <end position="347"/>
    </location>
</feature>
<evidence type="ECO:0000256" key="1">
    <source>
        <dbReference type="SAM" id="Phobius"/>
    </source>
</evidence>
<evidence type="ECO:0000259" key="2">
    <source>
        <dbReference type="Pfam" id="PF02698"/>
    </source>
</evidence>
<dbReference type="InterPro" id="IPR014729">
    <property type="entry name" value="Rossmann-like_a/b/a_fold"/>
</dbReference>
<keyword evidence="1" id="KW-1133">Transmembrane helix</keyword>
<dbReference type="InterPro" id="IPR051599">
    <property type="entry name" value="Cell_Envelope_Assoc"/>
</dbReference>
<dbReference type="GO" id="GO:0005886">
    <property type="term" value="C:plasma membrane"/>
    <property type="evidence" value="ECO:0007669"/>
    <property type="project" value="TreeGrafter"/>
</dbReference>
<dbReference type="CDD" id="cd06259">
    <property type="entry name" value="YdcF-like"/>
    <property type="match status" value="1"/>
</dbReference>
<dbReference type="GO" id="GO:0000270">
    <property type="term" value="P:peptidoglycan metabolic process"/>
    <property type="evidence" value="ECO:0007669"/>
    <property type="project" value="TreeGrafter"/>
</dbReference>
<dbReference type="OrthoDB" id="9782395at2"/>
<sequence>MSQTVDYFGFVPLFFLLLFVFLQWQDKRRFINGIVFNGLLVTGLMALAVLVIRINNQTVNAIAIAAMIVFVIIALFLYTFGFVLFLWNAYVVWQKESHTFSNMLTLFIGLGLIFLFFAPSIANALHIPKLIQLFVGTIVTVHLLYLPLFFYLYLSSLIIYQFNRPRYQQDYIIVLGSGLINGEIVPPLLASRIDRAIKFYQRQLKKGHTAPKLVFSGGQGSDEKLPEAVAMQRYAIAQGIPVEQTLVEPKSVNTLQNMQFSKQVIAADTDKQNPKVIFSTNNYHTFRASLFAKQAALQADGIGAKTSKYFLPNATIREFIAILAMKKRLFIFISAGSVLLAIANVLLTRLH</sequence>
<dbReference type="Proteomes" id="UP000051264">
    <property type="component" value="Unassembled WGS sequence"/>
</dbReference>
<feature type="transmembrane region" description="Helical" evidence="1">
    <location>
        <begin position="99"/>
        <end position="118"/>
    </location>
</feature>
<dbReference type="eggNOG" id="COG1434">
    <property type="taxonomic scope" value="Bacteria"/>
</dbReference>
<organism evidence="3 4">
    <name type="scientific">Latilactobacillus fuchuensis DSM 14340 = JCM 11249</name>
    <dbReference type="NCBI Taxonomy" id="1423747"/>
    <lineage>
        <taxon>Bacteria</taxon>
        <taxon>Bacillati</taxon>
        <taxon>Bacillota</taxon>
        <taxon>Bacilli</taxon>
        <taxon>Lactobacillales</taxon>
        <taxon>Lactobacillaceae</taxon>
        <taxon>Latilactobacillus</taxon>
    </lineage>
</organism>
<dbReference type="EMBL" id="AZEX01000017">
    <property type="protein sequence ID" value="KRL61544.1"/>
    <property type="molecule type" value="Genomic_DNA"/>
</dbReference>
<keyword evidence="1" id="KW-0472">Membrane</keyword>
<dbReference type="RefSeq" id="WP_025083845.1">
    <property type="nucleotide sequence ID" value="NZ_AZEX01000017.1"/>
</dbReference>
<dbReference type="PATRIC" id="fig|1423747.3.peg.644"/>
<dbReference type="InterPro" id="IPR003848">
    <property type="entry name" value="DUF218"/>
</dbReference>
<feature type="transmembrane region" description="Helical" evidence="1">
    <location>
        <begin position="64"/>
        <end position="87"/>
    </location>
</feature>
<gene>
    <name evidence="3" type="ORF">FC69_GL000629</name>
</gene>
<comment type="caution">
    <text evidence="3">The sequence shown here is derived from an EMBL/GenBank/DDBJ whole genome shotgun (WGS) entry which is preliminary data.</text>
</comment>
<reference evidence="3 4" key="1">
    <citation type="journal article" date="2015" name="Genome Announc.">
        <title>Expanding the biotechnology potential of lactobacilli through comparative genomics of 213 strains and associated genera.</title>
        <authorList>
            <person name="Sun Z."/>
            <person name="Harris H.M."/>
            <person name="McCann A."/>
            <person name="Guo C."/>
            <person name="Argimon S."/>
            <person name="Zhang W."/>
            <person name="Yang X."/>
            <person name="Jeffery I.B."/>
            <person name="Cooney J.C."/>
            <person name="Kagawa T.F."/>
            <person name="Liu W."/>
            <person name="Song Y."/>
            <person name="Salvetti E."/>
            <person name="Wrobel A."/>
            <person name="Rasinkangas P."/>
            <person name="Parkhill J."/>
            <person name="Rea M.C."/>
            <person name="O'Sullivan O."/>
            <person name="Ritari J."/>
            <person name="Douillard F.P."/>
            <person name="Paul Ross R."/>
            <person name="Yang R."/>
            <person name="Briner A.E."/>
            <person name="Felis G.E."/>
            <person name="de Vos W.M."/>
            <person name="Barrangou R."/>
            <person name="Klaenhammer T.R."/>
            <person name="Caufield P.W."/>
            <person name="Cui Y."/>
            <person name="Zhang H."/>
            <person name="O'Toole P.W."/>
        </authorList>
    </citation>
    <scope>NUCLEOTIDE SEQUENCE [LARGE SCALE GENOMIC DNA]</scope>
    <source>
        <strain evidence="3 4">DSM 14340</strain>
    </source>
</reference>
<evidence type="ECO:0000313" key="4">
    <source>
        <dbReference type="Proteomes" id="UP000051264"/>
    </source>
</evidence>
<evidence type="ECO:0000313" key="3">
    <source>
        <dbReference type="EMBL" id="KRL61544.1"/>
    </source>
</evidence>
<keyword evidence="1" id="KW-0812">Transmembrane</keyword>
<feature type="domain" description="DUF218" evidence="2">
    <location>
        <begin position="170"/>
        <end position="314"/>
    </location>
</feature>
<name>A0A0R1S5Q6_9LACO</name>
<dbReference type="STRING" id="1423747.FC69_GL000629"/>
<dbReference type="GO" id="GO:0043164">
    <property type="term" value="P:Gram-negative-bacterium-type cell wall biogenesis"/>
    <property type="evidence" value="ECO:0007669"/>
    <property type="project" value="TreeGrafter"/>
</dbReference>
<feature type="transmembrane region" description="Helical" evidence="1">
    <location>
        <begin position="130"/>
        <end position="151"/>
    </location>
</feature>
<dbReference type="AlphaFoldDB" id="A0A0R1S5Q6"/>
<feature type="transmembrane region" description="Helical" evidence="1">
    <location>
        <begin position="30"/>
        <end position="52"/>
    </location>
</feature>
<dbReference type="Pfam" id="PF02698">
    <property type="entry name" value="DUF218"/>
    <property type="match status" value="1"/>
</dbReference>
<proteinExistence type="predicted"/>
<accession>A0A0R1S5Q6</accession>
<protein>
    <recommendedName>
        <fullName evidence="2">DUF218 domain-containing protein</fullName>
    </recommendedName>
</protein>
<dbReference type="PANTHER" id="PTHR30336">
    <property type="entry name" value="INNER MEMBRANE PROTEIN, PROBABLE PERMEASE"/>
    <property type="match status" value="1"/>
</dbReference>
<dbReference type="PANTHER" id="PTHR30336:SF18">
    <property type="entry name" value="MEMBRANE PROTEIN"/>
    <property type="match status" value="1"/>
</dbReference>
<dbReference type="Gene3D" id="3.40.50.620">
    <property type="entry name" value="HUPs"/>
    <property type="match status" value="1"/>
</dbReference>
<feature type="transmembrane region" description="Helical" evidence="1">
    <location>
        <begin position="7"/>
        <end position="24"/>
    </location>
</feature>